<dbReference type="Pfam" id="PF24630">
    <property type="entry name" value="PIN_TASOR"/>
    <property type="match status" value="1"/>
</dbReference>
<protein>
    <submittedName>
        <fullName evidence="8">Transcription activation suppressor family member 2</fullName>
    </submittedName>
</protein>
<feature type="region of interest" description="Disordered" evidence="3">
    <location>
        <begin position="910"/>
        <end position="933"/>
    </location>
</feature>
<sequence length="2668" mass="298465">MKLNSLGEEMNNDLETMGTSAAAVTAPETVFQKVSVSSNSDFQRAISVLHSSYLDSTSENGFRYSEVTLVKNDFFLKEYKTFYQQKEASNYTTEELHETYGFLLFDTENQAKLVCQLGLCIASSTVTTLGDPAKGVYISRYSDYLHPRPWYHGKSGYVVIFNLIKGKVKAVPENYTTNYTSPSSGYDCHVAANINNVSLKTSHFRAFELSQYYFYEFLDNSVVERPRQILPYVIVAFQYSEPNKMSTLGHKNMIEFDDEVLISPWRGQLTIQGQLICDLTLWSPHGAVIPAQLPRQLDAKYVMEVSTLKKKLPESAFRKSNYLEEKVCYQDLCFSMYEVETSNKQGKKLDQLTEYIKTKELAIIKCLKDHGFLILLTSSALLWDTDFGDEHMNLYALFLFPSSLTTGRKEPKCEDDISGRVVHILPTLHYALLEAKKFLSEEEMHPNVLVKHHLQEISKLKKNSSLSPPNTFEEPEFFPSDTSSDEFKSDHHFEKCTEKSLNCLKSYFSNPNGYALEITTALDLLTRHSPSSFSVSEGICDVGFSLFMPPDSEFVDLEAHMKKELEKSKNSEGLGKANGDSLQLCPASNLRVQPKRKASMSVVMQNKKVNLCRPFSKKTGPVTTIETTVKLAKGQFPQKRKRGAEVLTAQFIQTTRLDQKSQETSVSESVPVVMNAKKVKKPETSPIKTVPRVSHAMKKPPQKQRVNIVKSNQNPRMRKQLQPAKREISSQPPVKILSNNQGHDNSENTAPLGNTAVVQSDLQGNCIGHFDSQALNMLADLALSSATSTTTSSIHRDLSSSSDLAQNNNILFYKENPLQGTYDHEYHRLAKNQRCALYSLELSKPSYEQTDSRTNLPDSQREKNLTHYSQISVTQEALPKDTLDSADESTSTSSFIAIEHSYALLTAEHSKKHLQQRGTQGPTFAKNGTKGPEAGTPVGKVMPFRHQHNTPPVQKLLQDPIIKPKTRLLPSNLKEDFCHSHTVFSCDGSFKVTCKCETEYVFSLDSKYTNNPLEKTVIRALHGPWNADVPDNVEEVKLILHMWVALFYSNQNKVIPSARKVVEHSNPAKYVSINSTLDPLDFSEVSEECLGMKRHSVDSPLETSWTSSSSTPGILLSCTNIKPSTSGLEEKATLAGEDHQDAPEFQSTICSNNEIIRKRTEQELPSNVEPPNIVLSSNASTQTREPSVADENENSQKLVNSRTVSQNGINDQTMICETSVNRALENRDDPVYEALGTKANNLQNITEHNSPRNKVTESQESLENKDGDLEYVMINLEPITFTFEKNACLPIEAGFTNGSDKVPDTDRELMKKVSPVESLRQQIPFHEMAQAQSASSANQDLQDISSLAASASTGTKYLCTSSGTREILAKDTGSLQKEVPIPLATSSSNTVLIEAVTSVVNSGEQATSNEIKLPRDTFLQTPGLYSISSEEVIESSQVEEIVLAPTFAPLESKQTGSAGYIPSRSTKLKYPLEKETNESDLNSERMNFESVNLAFTKETCISLGREAVSIELSDDSDIELALTISPPTSPRDQAQSDEIMQIQAVPLENVELQVVAEEIIDPVNTTFPKNKETNSDYSSLCTSVSHKPLENKECKRDAIEPVTLVLAKESCTLEIGQEVNIISNSPFDGALIEPVSPASIPDDQMTSKETTLSQDMPLQMLELHSTISKEVNKATQIQSVDLAEEENASVSHILPEGKQTVTQGKLTKLSPELALPLIDYTEQKESHLVLRRRAAEDSVAQNKYDDSRFFPGKFQCCDAALNQIASVTKYEDYKTSFQELERSENSLKQTSEENKNLDLTNTVLDTQKAPLCLRKLIENRSFAEKSHSSAESGVKSNSLDHKTSPLNNRKDLHDCILKQNESDYLHNKSLNSTPVDQSDFIQMCTTSKNPDICISMDTASHKSNSGQPNESSQEHGISLVKILNNDKVTTSLHEESISFKGIGPGSNLIPLSKAEGKTPVHQEVSVCETKNQSGGIFATKESNLACSGAYQDKANVTRNSEEEYSALTTQKPSWEASKEIMEHENVIEKIGNEKDVKSPDRNMNTDLNTEIYYESLSGESDQECFGDIKLPQYQSEDSCPLKTSHPNKVEEATITNYDTLVHNRTITASNDIDSWNYSHKGPVADEGTQERSWSSGLKKGDKYVPFYIKIRDLHGTPRSYTNFTVTKKLKDTTRTLHNLKQHPCATARCGLISSWTSTWQVADDPTQNTLDLEYLRFVHKLKQMVKKGKSQLSTTTPNPLTKESHIQTAVGVFPLTKVTETPVTHPTSRSRSPLLVTIVHSEPRQHTSSWHTKSHKRGDFDSLSSPSGQDKCGSQSRNIPNAERDPASSFHLNKLKYDSKLKESRNDISLILSEYAEFNKVMLNNSQRNYQTNDLSLTSGKATSPKVSSFPRRMASYENMITDLCSNLHIKLKSVIKEACKSTFLFYLVETEDSSFFIRTRNLLRKEGHKEIEPQHFCQALHRDTDTLVVIIKNEDISTHVHQIPSLLRLKQFPSVMFAGVDSPGDVLDCTHQELFRTGGFVVSDDKVLEAVTLVQLKEIVKILEKLNANGRWKWLLHYRESKKLKEDVRVDSIAHSKNSILKSYQSANIIEVLHYHQCDSKSSTKSEYLKCLLNLQVLHINARFAVYLTDKLSTSREIFENNGILVTDISNFVGIVQKAAPFKATYW</sequence>
<dbReference type="InterPro" id="IPR022168">
    <property type="entry name" value="GARIL-like_Rab2B-bd"/>
</dbReference>
<comment type="similarity">
    <text evidence="1">Belongs to the TASOR family.</text>
</comment>
<dbReference type="PANTHER" id="PTHR16207:SF10">
    <property type="entry name" value="PROTEIN TASOR 2"/>
    <property type="match status" value="1"/>
</dbReference>
<dbReference type="OMA" id="VPCYIQI"/>
<gene>
    <name evidence="8" type="primary">TASOR2</name>
</gene>
<dbReference type="OrthoDB" id="5960959at2759"/>
<evidence type="ECO:0000259" key="4">
    <source>
        <dbReference type="Pfam" id="PF12480"/>
    </source>
</evidence>
<feature type="domain" description="TASOR pseudo-PARP" evidence="5">
    <location>
        <begin position="88"/>
        <end position="231"/>
    </location>
</feature>
<keyword evidence="9" id="KW-1185">Reference proteome</keyword>
<feature type="region of interest" description="Disordered" evidence="3">
    <location>
        <begin position="1824"/>
        <end position="1847"/>
    </location>
</feature>
<evidence type="ECO:0000259" key="5">
    <source>
        <dbReference type="Pfam" id="PF12509"/>
    </source>
</evidence>
<feature type="compositionally biased region" description="Polar residues" evidence="3">
    <location>
        <begin position="2302"/>
        <end position="2319"/>
    </location>
</feature>
<feature type="region of interest" description="Disordered" evidence="3">
    <location>
        <begin position="714"/>
        <end position="752"/>
    </location>
</feature>
<dbReference type="GO" id="GO:0045814">
    <property type="term" value="P:negative regulation of gene expression, epigenetic"/>
    <property type="evidence" value="ECO:0007669"/>
    <property type="project" value="InterPro"/>
</dbReference>
<name>F7B3T1_MONDO</name>
<feature type="domain" description="TASOR pseudo-PARP" evidence="5">
    <location>
        <begin position="794"/>
        <end position="952"/>
    </location>
</feature>
<evidence type="ECO:0000313" key="9">
    <source>
        <dbReference type="Proteomes" id="UP000002280"/>
    </source>
</evidence>
<feature type="region of interest" description="Disordered" evidence="3">
    <location>
        <begin position="1243"/>
        <end position="1262"/>
    </location>
</feature>
<evidence type="ECO:0000256" key="1">
    <source>
        <dbReference type="ARBA" id="ARBA00008058"/>
    </source>
</evidence>
<dbReference type="HOGENOM" id="CLU_000681_0_0_1"/>
<dbReference type="InterPro" id="IPR022188">
    <property type="entry name" value="TASOR_DUF3715"/>
</dbReference>
<dbReference type="Ensembl" id="ENSMODT00000023485.4">
    <property type="protein sequence ID" value="ENSMODP00000023073.4"/>
    <property type="gene ID" value="ENSMODG00000018504.4"/>
</dbReference>
<evidence type="ECO:0000259" key="6">
    <source>
        <dbReference type="Pfam" id="PF23314"/>
    </source>
</evidence>
<organism evidence="8 9">
    <name type="scientific">Monodelphis domestica</name>
    <name type="common">Gray short-tailed opossum</name>
    <dbReference type="NCBI Taxonomy" id="13616"/>
    <lineage>
        <taxon>Eukaryota</taxon>
        <taxon>Metazoa</taxon>
        <taxon>Chordata</taxon>
        <taxon>Craniata</taxon>
        <taxon>Vertebrata</taxon>
        <taxon>Euteleostomi</taxon>
        <taxon>Mammalia</taxon>
        <taxon>Metatheria</taxon>
        <taxon>Didelphimorphia</taxon>
        <taxon>Didelphidae</taxon>
        <taxon>Monodelphis</taxon>
    </lineage>
</organism>
<dbReference type="InterPro" id="IPR046432">
    <property type="entry name" value="TASOR"/>
</dbReference>
<dbReference type="InterPro" id="IPR056242">
    <property type="entry name" value="PIN_TASOR"/>
</dbReference>
<reference evidence="8" key="2">
    <citation type="submission" date="2025-08" db="UniProtKB">
        <authorList>
            <consortium name="Ensembl"/>
        </authorList>
    </citation>
    <scope>IDENTIFICATION</scope>
</reference>
<dbReference type="Bgee" id="ENSMODG00000018504">
    <property type="expression patterns" value="Expressed in spermatocyte and 21 other cell types or tissues"/>
</dbReference>
<reference evidence="8 9" key="1">
    <citation type="journal article" date="2007" name="Nature">
        <title>Genome of the marsupial Monodelphis domestica reveals innovation in non-coding sequences.</title>
        <authorList>
            <person name="Mikkelsen T.S."/>
            <person name="Wakefield M.J."/>
            <person name="Aken B."/>
            <person name="Amemiya C.T."/>
            <person name="Chang J.L."/>
            <person name="Duke S."/>
            <person name="Garber M."/>
            <person name="Gentles A.J."/>
            <person name="Goodstadt L."/>
            <person name="Heger A."/>
            <person name="Jurka J."/>
            <person name="Kamal M."/>
            <person name="Mauceli E."/>
            <person name="Searle S.M."/>
            <person name="Sharpe T."/>
            <person name="Baker M.L."/>
            <person name="Batzer M.A."/>
            <person name="Benos P.V."/>
            <person name="Belov K."/>
            <person name="Clamp M."/>
            <person name="Cook A."/>
            <person name="Cuff J."/>
            <person name="Das R."/>
            <person name="Davidow L."/>
            <person name="Deakin J.E."/>
            <person name="Fazzari M.J."/>
            <person name="Glass J.L."/>
            <person name="Grabherr M."/>
            <person name="Greally J.M."/>
            <person name="Gu W."/>
            <person name="Hore T.A."/>
            <person name="Huttley G.A."/>
            <person name="Kleber M."/>
            <person name="Jirtle R.L."/>
            <person name="Koina E."/>
            <person name="Lee J.T."/>
            <person name="Mahony S."/>
            <person name="Marra M.A."/>
            <person name="Miller R.D."/>
            <person name="Nicholls R.D."/>
            <person name="Oda M."/>
            <person name="Papenfuss A.T."/>
            <person name="Parra Z.E."/>
            <person name="Pollock D.D."/>
            <person name="Ray D.A."/>
            <person name="Schein J.E."/>
            <person name="Speed T.P."/>
            <person name="Thompson K."/>
            <person name="VandeBerg J.L."/>
            <person name="Wade C.M."/>
            <person name="Walker J.A."/>
            <person name="Waters P.D."/>
            <person name="Webber C."/>
            <person name="Weidman J.R."/>
            <person name="Xie X."/>
            <person name="Zody M.C."/>
            <person name="Baldwin J."/>
            <person name="Abdouelleil A."/>
            <person name="Abdulkadir J."/>
            <person name="Abebe A."/>
            <person name="Abera B."/>
            <person name="Abreu J."/>
            <person name="Acer S.C."/>
            <person name="Aftuck L."/>
            <person name="Alexander A."/>
            <person name="An P."/>
            <person name="Anderson E."/>
            <person name="Anderson S."/>
            <person name="Arachi H."/>
            <person name="Azer M."/>
            <person name="Bachantsang P."/>
            <person name="Barry A."/>
            <person name="Bayul T."/>
            <person name="Berlin A."/>
            <person name="Bessette D."/>
            <person name="Bloom T."/>
            <person name="Bloom T."/>
            <person name="Boguslavskiy L."/>
            <person name="Bonnet C."/>
            <person name="Boukhgalter B."/>
            <person name="Bourzgui I."/>
            <person name="Brown A."/>
            <person name="Cahill P."/>
            <person name="Channer S."/>
            <person name="Cheshatsang Y."/>
            <person name="Chuda L."/>
            <person name="Citroen M."/>
            <person name="Collymore A."/>
            <person name="Cooke P."/>
            <person name="Costello M."/>
            <person name="D'Aco K."/>
            <person name="Daza R."/>
            <person name="De Haan G."/>
            <person name="DeGray S."/>
            <person name="DeMaso C."/>
            <person name="Dhargay N."/>
            <person name="Dooley K."/>
            <person name="Dooley E."/>
            <person name="Doricent M."/>
            <person name="Dorje P."/>
            <person name="Dorjee K."/>
            <person name="Dupes A."/>
            <person name="Elong R."/>
            <person name="Falk J."/>
            <person name="Farina A."/>
            <person name="Faro S."/>
            <person name="Ferguson D."/>
            <person name="Fisher S."/>
            <person name="Foley C.D."/>
            <person name="Franke A."/>
            <person name="Friedrich D."/>
            <person name="Gadbois L."/>
            <person name="Gearin G."/>
            <person name="Gearin C.R."/>
            <person name="Giannoukos G."/>
            <person name="Goode T."/>
            <person name="Graham J."/>
            <person name="Grandbois E."/>
            <person name="Grewal S."/>
            <person name="Gyaltsen K."/>
            <person name="Hafez N."/>
            <person name="Hagos B."/>
            <person name="Hall J."/>
            <person name="Henson C."/>
            <person name="Hollinger A."/>
            <person name="Honan T."/>
            <person name="Huard M.D."/>
            <person name="Hughes L."/>
            <person name="Hurhula B."/>
            <person name="Husby M.E."/>
            <person name="Kamat A."/>
            <person name="Kanga B."/>
            <person name="Kashin S."/>
            <person name="Khazanovich D."/>
            <person name="Kisner P."/>
            <person name="Lance K."/>
            <person name="Lara M."/>
            <person name="Lee W."/>
            <person name="Lennon N."/>
            <person name="Letendre F."/>
            <person name="LeVine R."/>
            <person name="Lipovsky A."/>
            <person name="Liu X."/>
            <person name="Liu J."/>
            <person name="Liu S."/>
            <person name="Lokyitsang T."/>
            <person name="Lokyitsang Y."/>
            <person name="Lubonja R."/>
            <person name="Lui A."/>
            <person name="MacDonald P."/>
            <person name="Magnisalis V."/>
            <person name="Maru K."/>
            <person name="Matthews C."/>
            <person name="McCusker W."/>
            <person name="McDonough S."/>
            <person name="Mehta T."/>
            <person name="Meldrim J."/>
            <person name="Meneus L."/>
            <person name="Mihai O."/>
            <person name="Mihalev A."/>
            <person name="Mihova T."/>
            <person name="Mittelman R."/>
            <person name="Mlenga V."/>
            <person name="Montmayeur A."/>
            <person name="Mulrain L."/>
            <person name="Navidi A."/>
            <person name="Naylor J."/>
            <person name="Negash T."/>
            <person name="Nguyen T."/>
            <person name="Nguyen N."/>
            <person name="Nicol R."/>
            <person name="Norbu C."/>
            <person name="Norbu N."/>
            <person name="Novod N."/>
            <person name="O'Neill B."/>
            <person name="Osman S."/>
            <person name="Markiewicz E."/>
            <person name="Oyono O.L."/>
            <person name="Patti C."/>
            <person name="Phunkhang P."/>
            <person name="Pierre F."/>
            <person name="Priest M."/>
            <person name="Raghuraman S."/>
            <person name="Rege F."/>
            <person name="Reyes R."/>
            <person name="Rise C."/>
            <person name="Rogov P."/>
            <person name="Ross K."/>
            <person name="Ryan E."/>
            <person name="Settipalli S."/>
            <person name="Shea T."/>
            <person name="Sherpa N."/>
            <person name="Shi L."/>
            <person name="Shih D."/>
            <person name="Sparrow T."/>
            <person name="Spaulding J."/>
            <person name="Stalker J."/>
            <person name="Stange-Thomann N."/>
            <person name="Stavropoulos S."/>
            <person name="Stone C."/>
            <person name="Strader C."/>
            <person name="Tesfaye S."/>
            <person name="Thomson T."/>
            <person name="Thoulutsang Y."/>
            <person name="Thoulutsang D."/>
            <person name="Topham K."/>
            <person name="Topping I."/>
            <person name="Tsamla T."/>
            <person name="Vassiliev H."/>
            <person name="Vo A."/>
            <person name="Wangchuk T."/>
            <person name="Wangdi T."/>
            <person name="Weiand M."/>
            <person name="Wilkinson J."/>
            <person name="Wilson A."/>
            <person name="Yadav S."/>
            <person name="Young G."/>
            <person name="Yu Q."/>
            <person name="Zembek L."/>
            <person name="Zhong D."/>
            <person name="Zimmer A."/>
            <person name="Zwirko Z."/>
            <person name="Jaffe D.B."/>
            <person name="Alvarez P."/>
            <person name="Brockman W."/>
            <person name="Butler J."/>
            <person name="Chin C."/>
            <person name="Gnerre S."/>
            <person name="MacCallum I."/>
            <person name="Graves J.A."/>
            <person name="Ponting C.P."/>
            <person name="Breen M."/>
            <person name="Samollow P.B."/>
            <person name="Lander E.S."/>
            <person name="Lindblad-Toh K."/>
        </authorList>
    </citation>
    <scope>NUCLEOTIDE SEQUENCE [LARGE SCALE GENOMIC DNA]</scope>
</reference>
<feature type="domain" description="Golgi associated RAB2 interactor protein-like Rab2B-binding" evidence="4">
    <location>
        <begin position="338"/>
        <end position="411"/>
    </location>
</feature>
<dbReference type="InParanoid" id="F7B3T1"/>
<evidence type="ECO:0000313" key="8">
    <source>
        <dbReference type="Ensembl" id="ENSMODP00000023073.4"/>
    </source>
</evidence>
<dbReference type="InterPro" id="IPR056243">
    <property type="entry name" value="TASOR_ab_dom"/>
</dbReference>
<dbReference type="FunCoup" id="F7B3T1">
    <property type="interactions" value="2686"/>
</dbReference>
<feature type="compositionally biased region" description="Polar residues" evidence="3">
    <location>
        <begin position="729"/>
        <end position="752"/>
    </location>
</feature>
<evidence type="ECO:0000256" key="2">
    <source>
        <dbReference type="SAM" id="Coils"/>
    </source>
</evidence>
<evidence type="ECO:0000256" key="3">
    <source>
        <dbReference type="SAM" id="MobiDB-lite"/>
    </source>
</evidence>
<keyword evidence="2" id="KW-0175">Coiled coil</keyword>
<feature type="compositionally biased region" description="Polar residues" evidence="3">
    <location>
        <begin position="1243"/>
        <end position="1253"/>
    </location>
</feature>
<feature type="region of interest" description="Disordered" evidence="3">
    <location>
        <begin position="2282"/>
        <end position="2327"/>
    </location>
</feature>
<reference evidence="8" key="3">
    <citation type="submission" date="2025-09" db="UniProtKB">
        <authorList>
            <consortium name="Ensembl"/>
        </authorList>
    </citation>
    <scope>IDENTIFICATION</scope>
</reference>
<dbReference type="Pfam" id="PF23314">
    <property type="entry name" value="TASOR_alpha-beta"/>
    <property type="match status" value="1"/>
</dbReference>
<feature type="domain" description="TASOR alpha/beta" evidence="6">
    <location>
        <begin position="2421"/>
        <end position="2516"/>
    </location>
</feature>
<feature type="compositionally biased region" description="Polar residues" evidence="3">
    <location>
        <begin position="1174"/>
        <end position="1185"/>
    </location>
</feature>
<dbReference type="eggNOG" id="ENOG502RJQA">
    <property type="taxonomic scope" value="Eukaryota"/>
</dbReference>
<dbReference type="CTD" id="54906"/>
<dbReference type="Pfam" id="PF12480">
    <property type="entry name" value="GARIL_Rab2_bd"/>
    <property type="match status" value="1"/>
</dbReference>
<feature type="region of interest" description="Disordered" evidence="3">
    <location>
        <begin position="1161"/>
        <end position="1196"/>
    </location>
</feature>
<dbReference type="KEGG" id="mdo:100022752"/>
<feature type="compositionally biased region" description="Basic and acidic residues" evidence="3">
    <location>
        <begin position="1838"/>
        <end position="1847"/>
    </location>
</feature>
<accession>F7B3T1</accession>
<dbReference type="GeneID" id="100022752"/>
<proteinExistence type="inferred from homology"/>
<dbReference type="PANTHER" id="PTHR16207">
    <property type="entry name" value="SET DOMAIN-CONTAINING PROTEIN"/>
    <property type="match status" value="1"/>
</dbReference>
<feature type="domain" description="TASOR PIN" evidence="7">
    <location>
        <begin position="2520"/>
        <end position="2659"/>
    </location>
</feature>
<dbReference type="Proteomes" id="UP000002280">
    <property type="component" value="Chromosome 8"/>
</dbReference>
<dbReference type="GeneTree" id="ENSGT00530000063735"/>
<evidence type="ECO:0000259" key="7">
    <source>
        <dbReference type="Pfam" id="PF24630"/>
    </source>
</evidence>
<dbReference type="Pfam" id="PF12509">
    <property type="entry name" value="DUF3715"/>
    <property type="match status" value="2"/>
</dbReference>
<feature type="coiled-coil region" evidence="2">
    <location>
        <begin position="1770"/>
        <end position="1800"/>
    </location>
</feature>
<dbReference type="GO" id="GO:0005654">
    <property type="term" value="C:nucleoplasm"/>
    <property type="evidence" value="ECO:0000318"/>
    <property type="project" value="GO_Central"/>
</dbReference>